<evidence type="ECO:0000313" key="5">
    <source>
        <dbReference type="Proteomes" id="UP000250780"/>
    </source>
</evidence>
<dbReference type="PROSITE" id="PS51755">
    <property type="entry name" value="OMPR_PHOB"/>
    <property type="match status" value="1"/>
</dbReference>
<name>A0A2X1NA29_ECOLX</name>
<dbReference type="AlphaFoldDB" id="A0A2X1NA29"/>
<organism evidence="4 5">
    <name type="scientific">Escherichia coli</name>
    <dbReference type="NCBI Taxonomy" id="562"/>
    <lineage>
        <taxon>Bacteria</taxon>
        <taxon>Pseudomonadati</taxon>
        <taxon>Pseudomonadota</taxon>
        <taxon>Gammaproteobacteria</taxon>
        <taxon>Enterobacterales</taxon>
        <taxon>Enterobacteriaceae</taxon>
        <taxon>Escherichia</taxon>
    </lineage>
</organism>
<sequence length="119" mass="13853">MIIESVWKNIIVSDESLTRCIYSLRCIFEKIGYDRCIETIYRKGYRFSGQVFKTKINEDNTSDYSIAIFPFTTSLNTLDPLILNQELVQIISNKKIDGLYTYPMAATNFVMITYLKIHS</sequence>
<evidence type="ECO:0000313" key="4">
    <source>
        <dbReference type="EMBL" id="SPX17187.1"/>
    </source>
</evidence>
<dbReference type="SUPFAM" id="SSF46894">
    <property type="entry name" value="C-terminal effector domain of the bipartite response regulators"/>
    <property type="match status" value="1"/>
</dbReference>
<protein>
    <submittedName>
        <fullName evidence="4">Transcriptional regulator</fullName>
    </submittedName>
</protein>
<dbReference type="Gene3D" id="1.10.10.10">
    <property type="entry name" value="Winged helix-like DNA-binding domain superfamily/Winged helix DNA-binding domain"/>
    <property type="match status" value="1"/>
</dbReference>
<dbReference type="GO" id="GO:0000160">
    <property type="term" value="P:phosphorelay signal transduction system"/>
    <property type="evidence" value="ECO:0007669"/>
    <property type="project" value="InterPro"/>
</dbReference>
<dbReference type="GO" id="GO:0006355">
    <property type="term" value="P:regulation of DNA-templated transcription"/>
    <property type="evidence" value="ECO:0007669"/>
    <property type="project" value="InterPro"/>
</dbReference>
<keyword evidence="1 2" id="KW-0238">DNA-binding</keyword>
<dbReference type="EMBL" id="UASD01000009">
    <property type="protein sequence ID" value="SPX17187.1"/>
    <property type="molecule type" value="Genomic_DNA"/>
</dbReference>
<dbReference type="Pfam" id="PF00486">
    <property type="entry name" value="Trans_reg_C"/>
    <property type="match status" value="1"/>
</dbReference>
<evidence type="ECO:0000256" key="1">
    <source>
        <dbReference type="ARBA" id="ARBA00023125"/>
    </source>
</evidence>
<dbReference type="InterPro" id="IPR036388">
    <property type="entry name" value="WH-like_DNA-bd_sf"/>
</dbReference>
<evidence type="ECO:0000259" key="3">
    <source>
        <dbReference type="PROSITE" id="PS51755"/>
    </source>
</evidence>
<dbReference type="GO" id="GO:0003677">
    <property type="term" value="F:DNA binding"/>
    <property type="evidence" value="ECO:0007669"/>
    <property type="project" value="UniProtKB-UniRule"/>
</dbReference>
<accession>A0A2X1NA29</accession>
<evidence type="ECO:0000256" key="2">
    <source>
        <dbReference type="PROSITE-ProRule" id="PRU01091"/>
    </source>
</evidence>
<dbReference type="Proteomes" id="UP000250780">
    <property type="component" value="Unassembled WGS sequence"/>
</dbReference>
<reference evidence="4 5" key="1">
    <citation type="submission" date="2018-06" db="EMBL/GenBank/DDBJ databases">
        <authorList>
            <consortium name="Pathogen Informatics"/>
            <person name="Doyle S."/>
        </authorList>
    </citation>
    <scope>NUCLEOTIDE SEQUENCE [LARGE SCALE GENOMIC DNA]</scope>
    <source>
        <strain evidence="4 5">NCTC9073</strain>
    </source>
</reference>
<dbReference type="InterPro" id="IPR001867">
    <property type="entry name" value="OmpR/PhoB-type_DNA-bd"/>
</dbReference>
<feature type="DNA-binding region" description="OmpR/PhoB-type" evidence="2">
    <location>
        <begin position="1"/>
        <end position="49"/>
    </location>
</feature>
<dbReference type="InterPro" id="IPR016032">
    <property type="entry name" value="Sig_transdc_resp-reg_C-effctor"/>
</dbReference>
<gene>
    <name evidence="4" type="ORF">NCTC9073_05000</name>
</gene>
<feature type="domain" description="OmpR/PhoB-type" evidence="3">
    <location>
        <begin position="1"/>
        <end position="49"/>
    </location>
</feature>
<proteinExistence type="predicted"/>